<dbReference type="InterPro" id="IPR049962">
    <property type="entry name" value="THUMP_ThiI"/>
</dbReference>
<comment type="similarity">
    <text evidence="13 19">Belongs to the ThiI family.</text>
</comment>
<dbReference type="InterPro" id="IPR014729">
    <property type="entry name" value="Rossmann-like_a/b/a_fold"/>
</dbReference>
<dbReference type="HAMAP" id="MF_00021">
    <property type="entry name" value="ThiI"/>
    <property type="match status" value="1"/>
</dbReference>
<dbReference type="GO" id="GO:0005524">
    <property type="term" value="F:ATP binding"/>
    <property type="evidence" value="ECO:0007669"/>
    <property type="project" value="UniProtKB-UniRule"/>
</dbReference>
<evidence type="ECO:0000256" key="6">
    <source>
        <dbReference type="ARBA" id="ARBA00022741"/>
    </source>
</evidence>
<dbReference type="GO" id="GO:0140741">
    <property type="term" value="F:tRNA-uracil-4 sulfurtransferase activity"/>
    <property type="evidence" value="ECO:0007669"/>
    <property type="project" value="UniProtKB-EC"/>
</dbReference>
<evidence type="ECO:0000256" key="19">
    <source>
        <dbReference type="HAMAP-Rule" id="MF_00021"/>
    </source>
</evidence>
<evidence type="ECO:0000256" key="18">
    <source>
        <dbReference type="ARBA" id="ARBA00080570"/>
    </source>
</evidence>
<keyword evidence="8 19" id="KW-0694">RNA-binding</keyword>
<dbReference type="GO" id="GO:0005829">
    <property type="term" value="C:cytosol"/>
    <property type="evidence" value="ECO:0007669"/>
    <property type="project" value="TreeGrafter"/>
</dbReference>
<dbReference type="Gene3D" id="3.30.2130.30">
    <property type="match status" value="1"/>
</dbReference>
<gene>
    <name evidence="19 21" type="primary">thiI</name>
    <name evidence="21" type="ORF">LKD37_10220</name>
</gene>
<dbReference type="GO" id="GO:0009229">
    <property type="term" value="P:thiamine diphosphate biosynthetic process"/>
    <property type="evidence" value="ECO:0007669"/>
    <property type="project" value="UniProtKB-UniRule"/>
</dbReference>
<dbReference type="GO" id="GO:0002937">
    <property type="term" value="P:tRNA 4-thiouridine biosynthesis"/>
    <property type="evidence" value="ECO:0007669"/>
    <property type="project" value="TreeGrafter"/>
</dbReference>
<evidence type="ECO:0000256" key="14">
    <source>
        <dbReference type="ARBA" id="ARBA00066827"/>
    </source>
</evidence>
<dbReference type="GO" id="GO:0009228">
    <property type="term" value="P:thiamine biosynthetic process"/>
    <property type="evidence" value="ECO:0007669"/>
    <property type="project" value="UniProtKB-KW"/>
</dbReference>
<dbReference type="InterPro" id="IPR004114">
    <property type="entry name" value="THUMP_dom"/>
</dbReference>
<keyword evidence="22" id="KW-1185">Reference proteome</keyword>
<dbReference type="Proteomes" id="UP001199319">
    <property type="component" value="Unassembled WGS sequence"/>
</dbReference>
<evidence type="ECO:0000256" key="2">
    <source>
        <dbReference type="ARBA" id="ARBA00004948"/>
    </source>
</evidence>
<dbReference type="FunFam" id="3.40.50.620:FF:000053">
    <property type="entry name" value="Probable tRNA sulfurtransferase"/>
    <property type="match status" value="1"/>
</dbReference>
<dbReference type="CDD" id="cd01712">
    <property type="entry name" value="PPase_ThiI"/>
    <property type="match status" value="1"/>
</dbReference>
<evidence type="ECO:0000256" key="4">
    <source>
        <dbReference type="ARBA" id="ARBA00022555"/>
    </source>
</evidence>
<dbReference type="EMBL" id="JAJEPW010000029">
    <property type="protein sequence ID" value="MCC2129889.1"/>
    <property type="molecule type" value="Genomic_DNA"/>
</dbReference>
<dbReference type="PANTHER" id="PTHR43209">
    <property type="entry name" value="TRNA SULFURTRANSFERASE"/>
    <property type="match status" value="1"/>
</dbReference>
<evidence type="ECO:0000256" key="16">
    <source>
        <dbReference type="ARBA" id="ARBA00075337"/>
    </source>
</evidence>
<reference evidence="21" key="1">
    <citation type="submission" date="2021-10" db="EMBL/GenBank/DDBJ databases">
        <title>Anaerobic single-cell dispensing facilitates the cultivation of human gut bacteria.</title>
        <authorList>
            <person name="Afrizal A."/>
        </authorList>
    </citation>
    <scope>NUCLEOTIDE SEQUENCE</scope>
    <source>
        <strain evidence="21">CLA-AA-H272</strain>
    </source>
</reference>
<dbReference type="SUPFAM" id="SSF143437">
    <property type="entry name" value="THUMP domain-like"/>
    <property type="match status" value="1"/>
</dbReference>
<dbReference type="InterPro" id="IPR054173">
    <property type="entry name" value="ThiI_fer"/>
</dbReference>
<evidence type="ECO:0000256" key="8">
    <source>
        <dbReference type="ARBA" id="ARBA00022884"/>
    </source>
</evidence>
<dbReference type="InterPro" id="IPR049961">
    <property type="entry name" value="ThiI_N"/>
</dbReference>
<feature type="binding site" evidence="19">
    <location>
        <position position="297"/>
    </location>
    <ligand>
        <name>ATP</name>
        <dbReference type="ChEBI" id="CHEBI:30616"/>
    </ligand>
</feature>
<evidence type="ECO:0000256" key="5">
    <source>
        <dbReference type="ARBA" id="ARBA00022679"/>
    </source>
</evidence>
<dbReference type="SMART" id="SM00981">
    <property type="entry name" value="THUMP"/>
    <property type="match status" value="1"/>
</dbReference>
<comment type="function">
    <text evidence="12 19">Catalyzes the ATP-dependent transfer of a sulfur to tRNA to produce 4-thiouridine in position 8 of tRNAs, which functions as a near-UV photosensor. Also catalyzes the transfer of sulfur to the sulfur carrier protein ThiS, forming ThiS-thiocarboxylate. This is a step in the synthesis of thiazole, in the thiamine biosynthesis pathway. The sulfur is donated as persulfide by IscS.</text>
</comment>
<dbReference type="Pfam" id="PF22025">
    <property type="entry name" value="ThiI_fer"/>
    <property type="match status" value="1"/>
</dbReference>
<dbReference type="PANTHER" id="PTHR43209:SF1">
    <property type="entry name" value="TRNA SULFURTRANSFERASE"/>
    <property type="match status" value="1"/>
</dbReference>
<dbReference type="PROSITE" id="PS51165">
    <property type="entry name" value="THUMP"/>
    <property type="match status" value="1"/>
</dbReference>
<evidence type="ECO:0000313" key="21">
    <source>
        <dbReference type="EMBL" id="MCC2129889.1"/>
    </source>
</evidence>
<dbReference type="Gene3D" id="3.40.50.620">
    <property type="entry name" value="HUPs"/>
    <property type="match status" value="1"/>
</dbReference>
<feature type="domain" description="THUMP" evidence="20">
    <location>
        <begin position="61"/>
        <end position="166"/>
    </location>
</feature>
<evidence type="ECO:0000256" key="3">
    <source>
        <dbReference type="ARBA" id="ARBA00022490"/>
    </source>
</evidence>
<evidence type="ECO:0000256" key="17">
    <source>
        <dbReference type="ARBA" id="ARBA00077849"/>
    </source>
</evidence>
<comment type="subcellular location">
    <subcellularLocation>
        <location evidence="1 19">Cytoplasm</location>
    </subcellularLocation>
</comment>
<evidence type="ECO:0000256" key="15">
    <source>
        <dbReference type="ARBA" id="ARBA00071867"/>
    </source>
</evidence>
<evidence type="ECO:0000256" key="1">
    <source>
        <dbReference type="ARBA" id="ARBA00004496"/>
    </source>
</evidence>
<feature type="binding site" evidence="19">
    <location>
        <position position="266"/>
    </location>
    <ligand>
        <name>ATP</name>
        <dbReference type="ChEBI" id="CHEBI:30616"/>
    </ligand>
</feature>
<evidence type="ECO:0000256" key="9">
    <source>
        <dbReference type="ARBA" id="ARBA00022977"/>
    </source>
</evidence>
<evidence type="ECO:0000313" key="22">
    <source>
        <dbReference type="Proteomes" id="UP001199319"/>
    </source>
</evidence>
<dbReference type="InterPro" id="IPR050102">
    <property type="entry name" value="tRNA_sulfurtransferase_ThiI"/>
</dbReference>
<dbReference type="GO" id="GO:0000049">
    <property type="term" value="F:tRNA binding"/>
    <property type="evidence" value="ECO:0007669"/>
    <property type="project" value="UniProtKB-UniRule"/>
</dbReference>
<feature type="binding site" evidence="19">
    <location>
        <begin position="209"/>
        <end position="210"/>
    </location>
    <ligand>
        <name>ATP</name>
        <dbReference type="ChEBI" id="CHEBI:30616"/>
    </ligand>
</feature>
<evidence type="ECO:0000256" key="13">
    <source>
        <dbReference type="ARBA" id="ARBA00061472"/>
    </source>
</evidence>
<dbReference type="InterPro" id="IPR020536">
    <property type="entry name" value="ThiI_AANH"/>
</dbReference>
<dbReference type="Pfam" id="PF02926">
    <property type="entry name" value="THUMP"/>
    <property type="match status" value="1"/>
</dbReference>
<feature type="binding site" evidence="19">
    <location>
        <begin position="184"/>
        <end position="185"/>
    </location>
    <ligand>
        <name>ATP</name>
        <dbReference type="ChEBI" id="CHEBI:30616"/>
    </ligand>
</feature>
<evidence type="ECO:0000259" key="20">
    <source>
        <dbReference type="PROSITE" id="PS51165"/>
    </source>
</evidence>
<keyword evidence="9 19" id="KW-0784">Thiamine biosynthesis</keyword>
<dbReference type="GO" id="GO:0052837">
    <property type="term" value="P:thiazole biosynthetic process"/>
    <property type="evidence" value="ECO:0007669"/>
    <property type="project" value="TreeGrafter"/>
</dbReference>
<evidence type="ECO:0000256" key="7">
    <source>
        <dbReference type="ARBA" id="ARBA00022840"/>
    </source>
</evidence>
<dbReference type="Pfam" id="PF02568">
    <property type="entry name" value="ThiI"/>
    <property type="match status" value="1"/>
</dbReference>
<evidence type="ECO:0000256" key="12">
    <source>
        <dbReference type="ARBA" id="ARBA00058382"/>
    </source>
</evidence>
<organism evidence="21 22">
    <name type="scientific">Brotocaccenecus cirricatena</name>
    <dbReference type="NCBI Taxonomy" id="3064195"/>
    <lineage>
        <taxon>Bacteria</taxon>
        <taxon>Bacillati</taxon>
        <taxon>Bacillota</taxon>
        <taxon>Clostridia</taxon>
        <taxon>Eubacteriales</taxon>
        <taxon>Oscillospiraceae</taxon>
        <taxon>Brotocaccenecus</taxon>
    </lineage>
</organism>
<dbReference type="CDD" id="cd11716">
    <property type="entry name" value="THUMP_ThiI"/>
    <property type="match status" value="1"/>
</dbReference>
<keyword evidence="5 19" id="KW-0808">Transferase</keyword>
<dbReference type="RefSeq" id="WP_302929130.1">
    <property type="nucleotide sequence ID" value="NZ_JAJEPW010000029.1"/>
</dbReference>
<accession>A0AAE3DG24</accession>
<evidence type="ECO:0000256" key="11">
    <source>
        <dbReference type="ARBA" id="ARBA00052330"/>
    </source>
</evidence>
<protein>
    <recommendedName>
        <fullName evidence="15 19">Probable tRNA sulfurtransferase</fullName>
        <ecNumber evidence="14 19">2.8.1.4</ecNumber>
    </recommendedName>
    <alternativeName>
        <fullName evidence="16 19">Sulfur carrier protein ThiS sulfurtransferase</fullName>
    </alternativeName>
    <alternativeName>
        <fullName evidence="17 19">Thiamine biosynthesis protein ThiI</fullName>
    </alternativeName>
    <alternativeName>
        <fullName evidence="18 19">tRNA 4-thiouridine synthase</fullName>
    </alternativeName>
</protein>
<dbReference type="SUPFAM" id="SSF52402">
    <property type="entry name" value="Adenine nucleotide alpha hydrolases-like"/>
    <property type="match status" value="1"/>
</dbReference>
<dbReference type="AlphaFoldDB" id="A0AAE3DG24"/>
<keyword evidence="6 19" id="KW-0547">Nucleotide-binding</keyword>
<evidence type="ECO:0000256" key="10">
    <source>
        <dbReference type="ARBA" id="ARBA00050570"/>
    </source>
</evidence>
<comment type="caution">
    <text evidence="21">The sequence shown here is derived from an EMBL/GenBank/DDBJ whole genome shotgun (WGS) entry which is preliminary data.</text>
</comment>
<keyword evidence="7 19" id="KW-0067">ATP-binding</keyword>
<proteinExistence type="inferred from homology"/>
<dbReference type="GO" id="GO:0004810">
    <property type="term" value="F:CCA tRNA nucleotidyltransferase activity"/>
    <property type="evidence" value="ECO:0007669"/>
    <property type="project" value="InterPro"/>
</dbReference>
<comment type="pathway">
    <text evidence="2 19">Cofactor biosynthesis; thiamine diphosphate biosynthesis.</text>
</comment>
<keyword evidence="4 19" id="KW-0820">tRNA-binding</keyword>
<keyword evidence="3 19" id="KW-0963">Cytoplasm</keyword>
<dbReference type="EC" id="2.8.1.4" evidence="14 19"/>
<sequence>MHEMILCKLGEVVLKGLNRRSFEMKLMGNIRRRTGRFGKFRVYSKQSTIYVEPAEETCDLAGAYAACKQVFGIIAVARALPCAKEKEAILDTAKTYLSSALTAARSFKVESKRADKTFPMTSIQLSQWVGGHLHEAFPHLTVDVHHPELTVYVEVREEAAYVHAPAEPAAGGLPIGMGGRAVSLLSGGIDSPVASYMIAKRGVELEMIHFASPPYTSEQAREKVLQLARELVPWCGRLNVTIIPFAEIQEEIRRNCPEDHFTLIMRRFMMRLADALAKDLNCRALVTGESLGQVASQTMDALAVSGDVTDLPVLRPVIGMDKEEIVRIARHIGTFETSILPYEDCCTVFTPRHPKTRPHVEEVREMEQALDVDGLVRRAMDGREVVKLR</sequence>
<comment type="catalytic activity">
    <reaction evidence="11 19">
        <text>[ThiS sulfur-carrier protein]-C-terminal Gly-Gly-AMP + S-sulfanyl-L-cysteinyl-[cysteine desulfurase] + AH2 = [ThiS sulfur-carrier protein]-C-terminal-Gly-aminoethanethioate + L-cysteinyl-[cysteine desulfurase] + A + AMP + 2 H(+)</text>
        <dbReference type="Rhea" id="RHEA:43340"/>
        <dbReference type="Rhea" id="RHEA-COMP:12157"/>
        <dbReference type="Rhea" id="RHEA-COMP:12158"/>
        <dbReference type="Rhea" id="RHEA-COMP:12910"/>
        <dbReference type="Rhea" id="RHEA-COMP:19908"/>
        <dbReference type="ChEBI" id="CHEBI:13193"/>
        <dbReference type="ChEBI" id="CHEBI:15378"/>
        <dbReference type="ChEBI" id="CHEBI:17499"/>
        <dbReference type="ChEBI" id="CHEBI:29950"/>
        <dbReference type="ChEBI" id="CHEBI:61963"/>
        <dbReference type="ChEBI" id="CHEBI:90618"/>
        <dbReference type="ChEBI" id="CHEBI:232372"/>
        <dbReference type="ChEBI" id="CHEBI:456215"/>
    </reaction>
</comment>
<dbReference type="NCBIfam" id="TIGR00342">
    <property type="entry name" value="tRNA uracil 4-sulfurtransferase ThiI"/>
    <property type="match status" value="1"/>
</dbReference>
<comment type="catalytic activity">
    <reaction evidence="10 19">
        <text>[ThiI sulfur-carrier protein]-S-sulfanyl-L-cysteine + a uridine in tRNA + 2 reduced [2Fe-2S]-[ferredoxin] + ATP + H(+) = [ThiI sulfur-carrier protein]-L-cysteine + a 4-thiouridine in tRNA + 2 oxidized [2Fe-2S]-[ferredoxin] + AMP + diphosphate</text>
        <dbReference type="Rhea" id="RHEA:24176"/>
        <dbReference type="Rhea" id="RHEA-COMP:10000"/>
        <dbReference type="Rhea" id="RHEA-COMP:10001"/>
        <dbReference type="Rhea" id="RHEA-COMP:13337"/>
        <dbReference type="Rhea" id="RHEA-COMP:13338"/>
        <dbReference type="Rhea" id="RHEA-COMP:13339"/>
        <dbReference type="Rhea" id="RHEA-COMP:13340"/>
        <dbReference type="ChEBI" id="CHEBI:15378"/>
        <dbReference type="ChEBI" id="CHEBI:29950"/>
        <dbReference type="ChEBI" id="CHEBI:30616"/>
        <dbReference type="ChEBI" id="CHEBI:33019"/>
        <dbReference type="ChEBI" id="CHEBI:33737"/>
        <dbReference type="ChEBI" id="CHEBI:33738"/>
        <dbReference type="ChEBI" id="CHEBI:61963"/>
        <dbReference type="ChEBI" id="CHEBI:65315"/>
        <dbReference type="ChEBI" id="CHEBI:136798"/>
        <dbReference type="ChEBI" id="CHEBI:456215"/>
        <dbReference type="EC" id="2.8.1.4"/>
    </reaction>
</comment>
<name>A0AAE3DG24_9FIRM</name>
<dbReference type="InterPro" id="IPR003720">
    <property type="entry name" value="tRNA_STrfase"/>
</dbReference>
<feature type="binding site" evidence="19">
    <location>
        <position position="288"/>
    </location>
    <ligand>
        <name>ATP</name>
        <dbReference type="ChEBI" id="CHEBI:30616"/>
    </ligand>
</feature>